<proteinExistence type="predicted"/>
<gene>
    <name evidence="2" type="ORF">Trco_001267</name>
</gene>
<evidence type="ECO:0000313" key="3">
    <source>
        <dbReference type="Proteomes" id="UP000827724"/>
    </source>
</evidence>
<dbReference type="EMBL" id="JAIWOZ010000001">
    <property type="protein sequence ID" value="KAH6611247.1"/>
    <property type="molecule type" value="Genomic_DNA"/>
</dbReference>
<sequence>MVSYFVTSGSAAITRSRAFTRTDVACLGSMDSPLGLVSWPAPAVPVLVAVFLASQDVFRIGADQPATSLGASSSSIMLGPPMSVFTTLRRVMLNPRPFRLVMNVPLMTRTGPVLVASVEQLGKHPVHQLRQLHLLPARSRLVVDAHADLDLPEWQTLAGIDNPSRDVDMLQTGADADDVGRRQPSHFCHLLQRPSLGRESTGNLEHEHGAGDSSPSNLARPLPPNANVVAHDHHLDGLAGRNGLFHSHAKVENVARVIHHHDQHPGLGVDPRHDPSPDLLGGRTGKDCAGHGSGEHARANHGREGGLMARASARDDGHLPGVIARPTIDDSVFRVEGDVGIGEGEAVEGGVDEASRVVDEVLCGHYGQVEKQLPITRRAGKFK</sequence>
<dbReference type="AlphaFoldDB" id="A0A9P8QYY3"/>
<evidence type="ECO:0000256" key="1">
    <source>
        <dbReference type="SAM" id="MobiDB-lite"/>
    </source>
</evidence>
<name>A0A9P8QYY3_9HYPO</name>
<feature type="region of interest" description="Disordered" evidence="1">
    <location>
        <begin position="193"/>
        <end position="222"/>
    </location>
</feature>
<protein>
    <submittedName>
        <fullName evidence="2">Uncharacterized protein</fullName>
    </submittedName>
</protein>
<feature type="compositionally biased region" description="Basic and acidic residues" evidence="1">
    <location>
        <begin position="284"/>
        <end position="302"/>
    </location>
</feature>
<dbReference type="Proteomes" id="UP000827724">
    <property type="component" value="Unassembled WGS sequence"/>
</dbReference>
<keyword evidence="3" id="KW-1185">Reference proteome</keyword>
<reference evidence="2" key="1">
    <citation type="submission" date="2021-08" db="EMBL/GenBank/DDBJ databases">
        <title>Chromosome-Level Trichoderma cornu-damae using Hi-C Data.</title>
        <authorList>
            <person name="Kim C.S."/>
        </authorList>
    </citation>
    <scope>NUCLEOTIDE SEQUENCE</scope>
    <source>
        <strain evidence="2">KA19-0412C</strain>
    </source>
</reference>
<comment type="caution">
    <text evidence="2">The sequence shown here is derived from an EMBL/GenBank/DDBJ whole genome shotgun (WGS) entry which is preliminary data.</text>
</comment>
<accession>A0A9P8QYY3</accession>
<evidence type="ECO:0000313" key="2">
    <source>
        <dbReference type="EMBL" id="KAH6611247.1"/>
    </source>
</evidence>
<feature type="region of interest" description="Disordered" evidence="1">
    <location>
        <begin position="262"/>
        <end position="302"/>
    </location>
</feature>
<organism evidence="2 3">
    <name type="scientific">Trichoderma cornu-damae</name>
    <dbReference type="NCBI Taxonomy" id="654480"/>
    <lineage>
        <taxon>Eukaryota</taxon>
        <taxon>Fungi</taxon>
        <taxon>Dikarya</taxon>
        <taxon>Ascomycota</taxon>
        <taxon>Pezizomycotina</taxon>
        <taxon>Sordariomycetes</taxon>
        <taxon>Hypocreomycetidae</taxon>
        <taxon>Hypocreales</taxon>
        <taxon>Hypocreaceae</taxon>
        <taxon>Trichoderma</taxon>
    </lineage>
</organism>